<dbReference type="RefSeq" id="WP_133906790.1">
    <property type="nucleotide sequence ID" value="NZ_SOCP01000015.1"/>
</dbReference>
<sequence>MPDEDTFTVPGSWRRMRHPRRGGEPGPALKADRAAGWRLAAEVRDRIDDLLATTDEPEPFAPALAYLDSGGATATPDAAAVLARMVTRYVTEGTAWKRAGELAGFVDTWVADHGIVFAVAAVRAYQRVVIGWRGSPMRPSYYVTALDPTPPDHREADPLVRRLRAHLAVATDADHDAAVAELATRRDDVDDRLLAAYLVPGRADWVTDACAATGALPPILLWTLASADVVNERAAKVDGWTVTHDTSTLPTLVEGAGVGVAPALAVWLDSAHTSADGLKRLAAMLAMLPTDEAFDLLLTRLGRKYVRAAVVEAATRFPVRAARLLARSTDPAAAELLRTHVLGNHDILAAADLPADVRAAVDGITGSAEGIEEAAPDALPALLVEPPWTRGNKATAPVVVEGLRSGDDVEVVWAPGERENWLAGRGWEPEDVASTPWAEYAEAYLAHRLPPYKEAALFGCGPAEVVRPLLADWQPAGSWHLEGWLAPIAARYERDALPAVIHLAKAGPATHVGLLVPFAGAELAGLMVDWLGLRSVRRSVLAWLHRHPRAAAHHLVPPALARPGGARRGAEAALRLLPPDEVASAAKAHGGPAEAAIGVLLATDPLDLVPARPPKVPEWADPGPLPRLVLRDGGRALPASAARHVLTMLVMSRPGEVYAGVDVVRQLCTPASLADFAWGLFQAWQGAGAPAKESWVLETLGRFGDDGTVRRLSPLIRAWPGKGGHTRAVNALEVLESIGTEVALRHLYGIAQTVTFKGLRTRAREKIEAVAAELELSADQLGDRLVPDLGLDSAGGLTLDYGPRRFTVGFDERLRPYVETEDGTRREDLPKPGEHDDPALAPDAYAWFTAFRKDARTAVAEQVRRLERAMVSGRRWPADEFVGLFVEHPLLWHVVRRLVWTVEGETTAFRVLDDRTFADLAGETLTLPEAAVVGIAHPVTLAAAVPAWATLFADEQITQPFPQLDRPVHQLTAAEAGSTHLSRFEGRTVPSRAVLGLTRRGWQRAAPEDAGVEPWLMRPVPNGHAVVVNLEPGLAVGAVDAVEEQTVQHVWLSGTGRGAWAPSPGPGFGALDPVTASEVLDDLTGLTA</sequence>
<dbReference type="Pfam" id="PF13569">
    <property type="entry name" value="DUF4132"/>
    <property type="match status" value="1"/>
</dbReference>
<evidence type="ECO:0000313" key="3">
    <source>
        <dbReference type="EMBL" id="TDV43558.1"/>
    </source>
</evidence>
<dbReference type="Proteomes" id="UP000294927">
    <property type="component" value="Unassembled WGS sequence"/>
</dbReference>
<organism evidence="3 4">
    <name type="scientific">Actinophytocola oryzae</name>
    <dbReference type="NCBI Taxonomy" id="502181"/>
    <lineage>
        <taxon>Bacteria</taxon>
        <taxon>Bacillati</taxon>
        <taxon>Actinomycetota</taxon>
        <taxon>Actinomycetes</taxon>
        <taxon>Pseudonocardiales</taxon>
        <taxon>Pseudonocardiaceae</taxon>
    </lineage>
</organism>
<keyword evidence="4" id="KW-1185">Reference proteome</keyword>
<name>A0A4R7V2I1_9PSEU</name>
<comment type="caution">
    <text evidence="3">The sequence shown here is derived from an EMBL/GenBank/DDBJ whole genome shotgun (WGS) entry which is preliminary data.</text>
</comment>
<gene>
    <name evidence="3" type="ORF">CLV71_11520</name>
</gene>
<feature type="domain" description="DUF4132" evidence="2">
    <location>
        <begin position="823"/>
        <end position="1002"/>
    </location>
</feature>
<protein>
    <submittedName>
        <fullName evidence="3">Uncharacterized protein DUF4132</fullName>
    </submittedName>
</protein>
<dbReference type="AlphaFoldDB" id="A0A4R7V2I1"/>
<dbReference type="OrthoDB" id="4554725at2"/>
<evidence type="ECO:0000313" key="4">
    <source>
        <dbReference type="Proteomes" id="UP000294927"/>
    </source>
</evidence>
<accession>A0A4R7V2I1</accession>
<evidence type="ECO:0000259" key="2">
    <source>
        <dbReference type="Pfam" id="PF13569"/>
    </source>
</evidence>
<feature type="region of interest" description="Disordered" evidence="1">
    <location>
        <begin position="1"/>
        <end position="29"/>
    </location>
</feature>
<proteinExistence type="predicted"/>
<reference evidence="3 4" key="1">
    <citation type="submission" date="2019-03" db="EMBL/GenBank/DDBJ databases">
        <title>Genomic Encyclopedia of Archaeal and Bacterial Type Strains, Phase II (KMG-II): from individual species to whole genera.</title>
        <authorList>
            <person name="Goeker M."/>
        </authorList>
    </citation>
    <scope>NUCLEOTIDE SEQUENCE [LARGE SCALE GENOMIC DNA]</scope>
    <source>
        <strain evidence="3 4">DSM 45499</strain>
    </source>
</reference>
<evidence type="ECO:0000256" key="1">
    <source>
        <dbReference type="SAM" id="MobiDB-lite"/>
    </source>
</evidence>
<dbReference type="EMBL" id="SOCP01000015">
    <property type="protein sequence ID" value="TDV43558.1"/>
    <property type="molecule type" value="Genomic_DNA"/>
</dbReference>
<dbReference type="InterPro" id="IPR025406">
    <property type="entry name" value="DUF4132"/>
</dbReference>